<organism evidence="6 7">
    <name type="scientific">Perilla frutescens var. hirtella</name>
    <name type="common">Perilla citriodora</name>
    <name type="synonym">Perilla setoyensis</name>
    <dbReference type="NCBI Taxonomy" id="608512"/>
    <lineage>
        <taxon>Eukaryota</taxon>
        <taxon>Viridiplantae</taxon>
        <taxon>Streptophyta</taxon>
        <taxon>Embryophyta</taxon>
        <taxon>Tracheophyta</taxon>
        <taxon>Spermatophyta</taxon>
        <taxon>Magnoliopsida</taxon>
        <taxon>eudicotyledons</taxon>
        <taxon>Gunneridae</taxon>
        <taxon>Pentapetalae</taxon>
        <taxon>asterids</taxon>
        <taxon>lamiids</taxon>
        <taxon>Lamiales</taxon>
        <taxon>Lamiaceae</taxon>
        <taxon>Nepetoideae</taxon>
        <taxon>Elsholtzieae</taxon>
        <taxon>Perilla</taxon>
    </lineage>
</organism>
<evidence type="ECO:0000313" key="7">
    <source>
        <dbReference type="Proteomes" id="UP001190926"/>
    </source>
</evidence>
<dbReference type="Proteomes" id="UP001190926">
    <property type="component" value="Unassembled WGS sequence"/>
</dbReference>
<dbReference type="Pfam" id="PF10551">
    <property type="entry name" value="MULE"/>
    <property type="match status" value="1"/>
</dbReference>
<dbReference type="Gene3D" id="4.10.60.10">
    <property type="entry name" value="Zinc finger, CCHC-type"/>
    <property type="match status" value="1"/>
</dbReference>
<dbReference type="PROSITE" id="PS50966">
    <property type="entry name" value="ZF_SWIM"/>
    <property type="match status" value="1"/>
</dbReference>
<dbReference type="PANTHER" id="PTHR31973">
    <property type="entry name" value="POLYPROTEIN, PUTATIVE-RELATED"/>
    <property type="match status" value="1"/>
</dbReference>
<accession>A0AAD4NX90</accession>
<dbReference type="SMART" id="SM00575">
    <property type="entry name" value="ZnF_PMZ"/>
    <property type="match status" value="1"/>
</dbReference>
<keyword evidence="3" id="KW-0862">Zinc</keyword>
<dbReference type="AlphaFoldDB" id="A0AAD4NX90"/>
<sequence>MVRRRIIVRHSGRWERSEYVDGDEQLVTMSSDKLCFNSLVREVHKLLQTDPNRIEIELFYLTSTNTGRRTRASLQDDGDLLDLLHEQTTEMVVYVISRQLEGFGAGPSMRDDYVPYFLHVYEEFSGWLRSSADRTDRLLCLTGVIPPSTSGVPFRANGSSSNWVVPLADWDIADPLSWDEGPAPQSDTLHQGAIFRMKDDLALAHGGDCPFKCFAVADGHMWRIYKFNGTHTCHLDMGRIAPRQVPTRMLKKYFTRRLVDERVVLKPKEMMAELMREFGIHIDYSFILRTKNIAIQMITSDGRFKHSFLALGAYVNAFLQYARPVLVIDGTHLKGKNKRVLFVAVTKDGNEQILPVAVGLGPIEYDESWIWFLAHLHMALGDIDDLLIVSDQHQSIKNDVQAVFPRATHGLCYYHLKNKMTKRGKHVTTLFQEAAYAYRRDTFQESMSTLEQVCPNAYQKLCNIGPVHWSRSYCPVRRYRFMTSNAWFVKRRTAAQSSNHVLTDGITLKLSGNIDKRRSYAVRPTTLVTLWKFEVGREVYMVDLQNRTCDCREFELDLIPCSHAAAVICCTSGAIYDYVARHYRVEGLVGMYNSVIKGLPRPEHWIVPDIFAGRVVLAPEIRRRGRRPSMSRARAPFEASSSAHRQFCTRCYGPGHNKRVCIAHLPIGGVDLNSQPEDVPRRRAPKKCSICGSTEHTRPTCPVRLSADDI</sequence>
<reference evidence="6 7" key="1">
    <citation type="journal article" date="2021" name="Nat. Commun.">
        <title>Incipient diploidization of the medicinal plant Perilla within 10,000 years.</title>
        <authorList>
            <person name="Zhang Y."/>
            <person name="Shen Q."/>
            <person name="Leng L."/>
            <person name="Zhang D."/>
            <person name="Chen S."/>
            <person name="Shi Y."/>
            <person name="Ning Z."/>
            <person name="Chen S."/>
        </authorList>
    </citation>
    <scope>NUCLEOTIDE SEQUENCE [LARGE SCALE GENOMIC DNA]</scope>
    <source>
        <strain evidence="7">cv. PC099</strain>
    </source>
</reference>
<dbReference type="InterPro" id="IPR006564">
    <property type="entry name" value="Znf_PMZ"/>
</dbReference>
<keyword evidence="2 4" id="KW-0863">Zinc-finger</keyword>
<dbReference type="EMBL" id="SDAM02029606">
    <property type="protein sequence ID" value="KAH6755411.1"/>
    <property type="molecule type" value="Genomic_DNA"/>
</dbReference>
<protein>
    <recommendedName>
        <fullName evidence="5">SWIM-type domain-containing protein</fullName>
    </recommendedName>
</protein>
<evidence type="ECO:0000313" key="6">
    <source>
        <dbReference type="EMBL" id="KAH6755411.1"/>
    </source>
</evidence>
<dbReference type="Pfam" id="PF04434">
    <property type="entry name" value="SWIM"/>
    <property type="match status" value="1"/>
</dbReference>
<proteinExistence type="predicted"/>
<feature type="domain" description="SWIM-type" evidence="5">
    <location>
        <begin position="540"/>
        <end position="572"/>
    </location>
</feature>
<evidence type="ECO:0000256" key="4">
    <source>
        <dbReference type="PROSITE-ProRule" id="PRU00325"/>
    </source>
</evidence>
<name>A0AAD4NX90_PERFH</name>
<keyword evidence="1" id="KW-0479">Metal-binding</keyword>
<dbReference type="InterPro" id="IPR018289">
    <property type="entry name" value="MULE_transposase_dom"/>
</dbReference>
<evidence type="ECO:0000256" key="2">
    <source>
        <dbReference type="ARBA" id="ARBA00022771"/>
    </source>
</evidence>
<comment type="caution">
    <text evidence="6">The sequence shown here is derived from an EMBL/GenBank/DDBJ whole genome shotgun (WGS) entry which is preliminary data.</text>
</comment>
<evidence type="ECO:0000256" key="3">
    <source>
        <dbReference type="ARBA" id="ARBA00022833"/>
    </source>
</evidence>
<gene>
    <name evidence="6" type="ORF">C2S53_013452</name>
</gene>
<evidence type="ECO:0000256" key="1">
    <source>
        <dbReference type="ARBA" id="ARBA00022723"/>
    </source>
</evidence>
<dbReference type="PANTHER" id="PTHR31973:SF195">
    <property type="entry name" value="MUDR FAMILY TRANSPOSASE"/>
    <property type="match status" value="1"/>
</dbReference>
<dbReference type="GO" id="GO:0008270">
    <property type="term" value="F:zinc ion binding"/>
    <property type="evidence" value="ECO:0007669"/>
    <property type="project" value="UniProtKB-KW"/>
</dbReference>
<keyword evidence="7" id="KW-1185">Reference proteome</keyword>
<evidence type="ECO:0000259" key="5">
    <source>
        <dbReference type="PROSITE" id="PS50966"/>
    </source>
</evidence>
<dbReference type="InterPro" id="IPR007527">
    <property type="entry name" value="Znf_SWIM"/>
</dbReference>